<evidence type="ECO:0000313" key="3">
    <source>
        <dbReference type="Proteomes" id="UP000007305"/>
    </source>
</evidence>
<dbReference type="AlphaFoldDB" id="A0A804LZD2"/>
<dbReference type="FunCoup" id="A0A804LZD2">
    <property type="interactions" value="557"/>
</dbReference>
<dbReference type="InParanoid" id="A0A804LZD2"/>
<feature type="compositionally biased region" description="Basic and acidic residues" evidence="1">
    <location>
        <begin position="45"/>
        <end position="58"/>
    </location>
</feature>
<organism evidence="2 3">
    <name type="scientific">Zea mays</name>
    <name type="common">Maize</name>
    <dbReference type="NCBI Taxonomy" id="4577"/>
    <lineage>
        <taxon>Eukaryota</taxon>
        <taxon>Viridiplantae</taxon>
        <taxon>Streptophyta</taxon>
        <taxon>Embryophyta</taxon>
        <taxon>Tracheophyta</taxon>
        <taxon>Spermatophyta</taxon>
        <taxon>Magnoliopsida</taxon>
        <taxon>Liliopsida</taxon>
        <taxon>Poales</taxon>
        <taxon>Poaceae</taxon>
        <taxon>PACMAD clade</taxon>
        <taxon>Panicoideae</taxon>
        <taxon>Andropogonodae</taxon>
        <taxon>Andropogoneae</taxon>
        <taxon>Tripsacinae</taxon>
        <taxon>Zea</taxon>
    </lineage>
</organism>
<evidence type="ECO:0000256" key="1">
    <source>
        <dbReference type="SAM" id="MobiDB-lite"/>
    </source>
</evidence>
<keyword evidence="3" id="KW-1185">Reference proteome</keyword>
<dbReference type="Gramene" id="Zm00001eb047330_T001">
    <property type="protein sequence ID" value="Zm00001eb047330_P001"/>
    <property type="gene ID" value="Zm00001eb047330"/>
</dbReference>
<reference evidence="2" key="2">
    <citation type="submission" date="2019-07" db="EMBL/GenBank/DDBJ databases">
        <authorList>
            <person name="Seetharam A."/>
            <person name="Woodhouse M."/>
            <person name="Cannon E."/>
        </authorList>
    </citation>
    <scope>NUCLEOTIDE SEQUENCE [LARGE SCALE GENOMIC DNA]</scope>
    <source>
        <strain evidence="2">cv. B73</strain>
    </source>
</reference>
<reference evidence="3" key="1">
    <citation type="submission" date="2015-12" db="EMBL/GenBank/DDBJ databases">
        <title>Update maize B73 reference genome by single molecule sequencing technologies.</title>
        <authorList>
            <consortium name="Maize Genome Sequencing Project"/>
            <person name="Ware D."/>
        </authorList>
    </citation>
    <scope>NUCLEOTIDE SEQUENCE [LARGE SCALE GENOMIC DNA]</scope>
    <source>
        <strain evidence="3">cv. B73</strain>
    </source>
</reference>
<protein>
    <submittedName>
        <fullName evidence="2">Uncharacterized protein</fullName>
    </submittedName>
</protein>
<dbReference type="Proteomes" id="UP000007305">
    <property type="component" value="Chromosome 1"/>
</dbReference>
<sequence>MGSLLHKLRHLWSVGELQVACERHAEHPVGRHDVLEDDGLPAAGRDAEGERLAGDPGERLPVGAPVPAHGHPVGAGALDPGAVDGAAAADVGDEHQLVVVEPGDGEAHAALLGARHALVQHRDDAALVDADLEPRRLGHVEVRPRRVAPAPGAAGVGVVWRAQVGGRDGDGAAARPAPPRVRLRVARHLVALPARRAAVVQHLAQRRRVLPVPRRVQVAVPARASCIYVRSH</sequence>
<accession>A0A804LZD2</accession>
<feature type="region of interest" description="Disordered" evidence="1">
    <location>
        <begin position="30"/>
        <end position="61"/>
    </location>
</feature>
<evidence type="ECO:0000313" key="2">
    <source>
        <dbReference type="EnsemblPlants" id="Zm00001eb047330_P001"/>
    </source>
</evidence>
<dbReference type="EnsemblPlants" id="Zm00001eb047330_T001">
    <property type="protein sequence ID" value="Zm00001eb047330_P001"/>
    <property type="gene ID" value="Zm00001eb047330"/>
</dbReference>
<name>A0A804LZD2_MAIZE</name>
<reference evidence="2" key="3">
    <citation type="submission" date="2021-05" db="UniProtKB">
        <authorList>
            <consortium name="EnsemblPlants"/>
        </authorList>
    </citation>
    <scope>IDENTIFICATION</scope>
    <source>
        <strain evidence="2">cv. B73</strain>
    </source>
</reference>
<proteinExistence type="predicted"/>